<evidence type="ECO:0000313" key="2">
    <source>
        <dbReference type="Proteomes" id="UP000199478"/>
    </source>
</evidence>
<dbReference type="EMBL" id="FOYP01000003">
    <property type="protein sequence ID" value="SFR60485.1"/>
    <property type="molecule type" value="Genomic_DNA"/>
</dbReference>
<gene>
    <name evidence="1" type="ORF">SAMN04488005_3207</name>
</gene>
<protein>
    <submittedName>
        <fullName evidence="1">Uncharacterized protein</fullName>
    </submittedName>
</protein>
<reference evidence="2" key="1">
    <citation type="submission" date="2016-10" db="EMBL/GenBank/DDBJ databases">
        <authorList>
            <person name="Varghese N."/>
            <person name="Submissions S."/>
        </authorList>
    </citation>
    <scope>NUCLEOTIDE SEQUENCE [LARGE SCALE GENOMIC DNA]</scope>
    <source>
        <strain evidence="2">DSM 26879</strain>
    </source>
</reference>
<name>A0A1I6I1B5_9RHOB</name>
<accession>A0A1I6I1B5</accession>
<sequence length="259" mass="27395">MSDTSTITTKLAALLSDDDAYVGGTRVIAQGGAPAPLAAVLTEIDATVLERTLVFSIDDVNVSMIVAGRRLRGFIDVSGNLPEAASVIGKVLSRDDAETLQAAGDLMLLLCASANRVTVRSLPAQPFGTSADAGLPASGLASLWHIDLDEKPVALIERYLAANAADLTAYIYVSNGDVVKTVGDVATLDALWSTQVVEFRKRHRALLPKQDSPRLTCLDEPMGEGSTFAIAIDGNDVGLFSYKRSQMPRLVSAWTATFG</sequence>
<dbReference type="Proteomes" id="UP000199478">
    <property type="component" value="Unassembled WGS sequence"/>
</dbReference>
<evidence type="ECO:0000313" key="1">
    <source>
        <dbReference type="EMBL" id="SFR60485.1"/>
    </source>
</evidence>
<keyword evidence="2" id="KW-1185">Reference proteome</keyword>
<dbReference type="AlphaFoldDB" id="A0A1I6I1B5"/>
<proteinExistence type="predicted"/>
<dbReference type="STRING" id="390270.SAMN04488005_3207"/>
<dbReference type="OrthoDB" id="7831129at2"/>
<organism evidence="1 2">
    <name type="scientific">Yoonia tamlensis</name>
    <dbReference type="NCBI Taxonomy" id="390270"/>
    <lineage>
        <taxon>Bacteria</taxon>
        <taxon>Pseudomonadati</taxon>
        <taxon>Pseudomonadota</taxon>
        <taxon>Alphaproteobacteria</taxon>
        <taxon>Rhodobacterales</taxon>
        <taxon>Paracoccaceae</taxon>
        <taxon>Yoonia</taxon>
    </lineage>
</organism>
<dbReference type="RefSeq" id="WP_090201776.1">
    <property type="nucleotide sequence ID" value="NZ_FOYP01000003.1"/>
</dbReference>